<organism evidence="3">
    <name type="scientific">viral metagenome</name>
    <dbReference type="NCBI Taxonomy" id="1070528"/>
    <lineage>
        <taxon>unclassified sequences</taxon>
        <taxon>metagenomes</taxon>
        <taxon>organismal metagenomes</taxon>
    </lineage>
</organism>
<dbReference type="Pfam" id="PF07659">
    <property type="entry name" value="DUF1599"/>
    <property type="match status" value="1"/>
</dbReference>
<reference evidence="3" key="1">
    <citation type="submission" date="2020-03" db="EMBL/GenBank/DDBJ databases">
        <title>The deep terrestrial virosphere.</title>
        <authorList>
            <person name="Holmfeldt K."/>
            <person name="Nilsson E."/>
            <person name="Simone D."/>
            <person name="Lopez-Fernandez M."/>
            <person name="Wu X."/>
            <person name="de Brujin I."/>
            <person name="Lundin D."/>
            <person name="Andersson A."/>
            <person name="Bertilsson S."/>
            <person name="Dopson M."/>
        </authorList>
    </citation>
    <scope>NUCLEOTIDE SEQUENCE</scope>
    <source>
        <strain evidence="3">MM415A03685</strain>
    </source>
</reference>
<dbReference type="AlphaFoldDB" id="A0A6M3JKM2"/>
<feature type="region of interest" description="Disordered" evidence="1">
    <location>
        <begin position="112"/>
        <end position="164"/>
    </location>
</feature>
<name>A0A6M3JKM2_9ZZZZ</name>
<evidence type="ECO:0000256" key="1">
    <source>
        <dbReference type="SAM" id="MobiDB-lite"/>
    </source>
</evidence>
<accession>A0A6M3JKM2</accession>
<dbReference type="InterPro" id="IPR011630">
    <property type="entry name" value="DUF1599"/>
</dbReference>
<proteinExistence type="predicted"/>
<feature type="compositionally biased region" description="Basic and acidic residues" evidence="1">
    <location>
        <begin position="136"/>
        <end position="164"/>
    </location>
</feature>
<dbReference type="EMBL" id="MT141798">
    <property type="protein sequence ID" value="QJA70503.1"/>
    <property type="molecule type" value="Genomic_DNA"/>
</dbReference>
<gene>
    <name evidence="3" type="ORF">MM415A03685_0005</name>
</gene>
<evidence type="ECO:0000313" key="3">
    <source>
        <dbReference type="EMBL" id="QJA70503.1"/>
    </source>
</evidence>
<evidence type="ECO:0000259" key="2">
    <source>
        <dbReference type="Pfam" id="PF07659"/>
    </source>
</evidence>
<protein>
    <recommendedName>
        <fullName evidence="2">Nucleotide modification associated domain-containing protein</fullName>
    </recommendedName>
</protein>
<sequence>MSHAMGWDSGIDDVFDGMAFTEEQTKPVIKAMLDCLDLFDKKQRDYGSANIAVFGDPGILTRMFDKLHRLKNLYDRNGDPAVDESIEDTIVDICNYAAMMLVCRRGRWKGFTPKGKADTKPAPISDLRSVSFPPRVRPDTTLRPEPTDRVAPRPRKDSLMAEER</sequence>
<feature type="domain" description="Nucleotide modification associated" evidence="2">
    <location>
        <begin position="42"/>
        <end position="102"/>
    </location>
</feature>